<evidence type="ECO:0000256" key="2">
    <source>
        <dbReference type="ARBA" id="ARBA00022525"/>
    </source>
</evidence>
<reference evidence="6" key="1">
    <citation type="journal article" date="2021" name="Nat. Commun.">
        <title>Genetic determinants of endophytism in the Arabidopsis root mycobiome.</title>
        <authorList>
            <person name="Mesny F."/>
            <person name="Miyauchi S."/>
            <person name="Thiergart T."/>
            <person name="Pickel B."/>
            <person name="Atanasova L."/>
            <person name="Karlsson M."/>
            <person name="Huettel B."/>
            <person name="Barry K.W."/>
            <person name="Haridas S."/>
            <person name="Chen C."/>
            <person name="Bauer D."/>
            <person name="Andreopoulos W."/>
            <person name="Pangilinan J."/>
            <person name="LaButti K."/>
            <person name="Riley R."/>
            <person name="Lipzen A."/>
            <person name="Clum A."/>
            <person name="Drula E."/>
            <person name="Henrissat B."/>
            <person name="Kohler A."/>
            <person name="Grigoriev I.V."/>
            <person name="Martin F.M."/>
            <person name="Hacquard S."/>
        </authorList>
    </citation>
    <scope>NUCLEOTIDE SEQUENCE</scope>
    <source>
        <strain evidence="6">MPI-CAGE-AT-0147</strain>
    </source>
</reference>
<accession>A0A9P9J7I7</accession>
<organism evidence="6 7">
    <name type="scientific">Dactylonectria macrodidyma</name>
    <dbReference type="NCBI Taxonomy" id="307937"/>
    <lineage>
        <taxon>Eukaryota</taxon>
        <taxon>Fungi</taxon>
        <taxon>Dikarya</taxon>
        <taxon>Ascomycota</taxon>
        <taxon>Pezizomycotina</taxon>
        <taxon>Sordariomycetes</taxon>
        <taxon>Hypocreomycetidae</taxon>
        <taxon>Hypocreales</taxon>
        <taxon>Nectriaceae</taxon>
        <taxon>Dactylonectria</taxon>
    </lineage>
</organism>
<evidence type="ECO:0000259" key="5">
    <source>
        <dbReference type="Pfam" id="PF24517"/>
    </source>
</evidence>
<evidence type="ECO:0000313" key="7">
    <source>
        <dbReference type="Proteomes" id="UP000738349"/>
    </source>
</evidence>
<name>A0A9P9J7I7_9HYPO</name>
<sequence length="193" mass="20396">MLLNTPLQLSLCVLVAGIASISQAAQIDRPALKDSTILRSTTSCADCPESDCYQCTLGHEDTLQANTGGRAYVRSLVGFQLPVSPSSVERCTVQFPALTRQLAYPVNVTFALAASSDWDEDTVNGENAPDSGEPFITVNVPAYNNLAAVDITPACKAAGDDGQFSVYFGTESGSIAIWSKDSGNPSILHTFQA</sequence>
<feature type="signal peptide" evidence="4">
    <location>
        <begin position="1"/>
        <end position="24"/>
    </location>
</feature>
<dbReference type="EMBL" id="JAGMUV010000008">
    <property type="protein sequence ID" value="KAH7146179.1"/>
    <property type="molecule type" value="Genomic_DNA"/>
</dbReference>
<keyword evidence="3 4" id="KW-0732">Signal</keyword>
<dbReference type="Proteomes" id="UP000738349">
    <property type="component" value="Unassembled WGS sequence"/>
</dbReference>
<dbReference type="OrthoDB" id="5555675at2759"/>
<dbReference type="InterPro" id="IPR055372">
    <property type="entry name" value="CBM96"/>
</dbReference>
<evidence type="ECO:0000256" key="3">
    <source>
        <dbReference type="ARBA" id="ARBA00022729"/>
    </source>
</evidence>
<keyword evidence="2" id="KW-0964">Secreted</keyword>
<dbReference type="GO" id="GO:0005576">
    <property type="term" value="C:extracellular region"/>
    <property type="evidence" value="ECO:0007669"/>
    <property type="project" value="UniProtKB-SubCell"/>
</dbReference>
<protein>
    <recommendedName>
        <fullName evidence="5">Carbohydrate-binding module family 96 domain-containing protein</fullName>
    </recommendedName>
</protein>
<dbReference type="AlphaFoldDB" id="A0A9P9J7I7"/>
<comment type="caution">
    <text evidence="6">The sequence shown here is derived from an EMBL/GenBank/DDBJ whole genome shotgun (WGS) entry which is preliminary data.</text>
</comment>
<keyword evidence="7" id="KW-1185">Reference proteome</keyword>
<evidence type="ECO:0000313" key="6">
    <source>
        <dbReference type="EMBL" id="KAH7146179.1"/>
    </source>
</evidence>
<dbReference type="Pfam" id="PF24517">
    <property type="entry name" value="CBM96"/>
    <property type="match status" value="1"/>
</dbReference>
<gene>
    <name evidence="6" type="ORF">EDB81DRAFT_485423</name>
</gene>
<evidence type="ECO:0000256" key="4">
    <source>
        <dbReference type="SAM" id="SignalP"/>
    </source>
</evidence>
<feature type="domain" description="Carbohydrate-binding module family 96" evidence="5">
    <location>
        <begin position="58"/>
        <end position="184"/>
    </location>
</feature>
<feature type="chain" id="PRO_5040321578" description="Carbohydrate-binding module family 96 domain-containing protein" evidence="4">
    <location>
        <begin position="25"/>
        <end position="193"/>
    </location>
</feature>
<proteinExistence type="predicted"/>
<comment type="subcellular location">
    <subcellularLocation>
        <location evidence="1">Secreted</location>
    </subcellularLocation>
</comment>
<evidence type="ECO:0000256" key="1">
    <source>
        <dbReference type="ARBA" id="ARBA00004613"/>
    </source>
</evidence>